<dbReference type="SUPFAM" id="SSF101386">
    <property type="entry name" value="all-alpha NTP pyrophosphatases"/>
    <property type="match status" value="2"/>
</dbReference>
<organism evidence="3 4">
    <name type="scientific">Paenibacillus yanchengensis</name>
    <dbReference type="NCBI Taxonomy" id="2035833"/>
    <lineage>
        <taxon>Bacteria</taxon>
        <taxon>Bacillati</taxon>
        <taxon>Bacillota</taxon>
        <taxon>Bacilli</taxon>
        <taxon>Bacillales</taxon>
        <taxon>Paenibacillaceae</taxon>
        <taxon>Paenibacillus</taxon>
    </lineage>
</organism>
<dbReference type="NCBIfam" id="NF007113">
    <property type="entry name" value="PRK09562.1"/>
    <property type="match status" value="1"/>
</dbReference>
<dbReference type="RefSeq" id="WP_377770650.1">
    <property type="nucleotide sequence ID" value="NZ_JBHUHO010000019.1"/>
</dbReference>
<dbReference type="PANTHER" id="PTHR30522:SF0">
    <property type="entry name" value="NUCLEOSIDE TRIPHOSPHATE PYROPHOSPHOHYDROLASE"/>
    <property type="match status" value="1"/>
</dbReference>
<reference evidence="4" key="1">
    <citation type="journal article" date="2019" name="Int. J. Syst. Evol. Microbiol.">
        <title>The Global Catalogue of Microorganisms (GCM) 10K type strain sequencing project: providing services to taxonomists for standard genome sequencing and annotation.</title>
        <authorList>
            <consortium name="The Broad Institute Genomics Platform"/>
            <consortium name="The Broad Institute Genome Sequencing Center for Infectious Disease"/>
            <person name="Wu L."/>
            <person name="Ma J."/>
        </authorList>
    </citation>
    <scope>NUCLEOTIDE SEQUENCE [LARGE SCALE GENOMIC DNA]</scope>
    <source>
        <strain evidence="4">GH52</strain>
    </source>
</reference>
<dbReference type="InterPro" id="IPR035013">
    <property type="entry name" value="YabN_N"/>
</dbReference>
<feature type="domain" description="NTP pyrophosphohydrolase MazG-like" evidence="2">
    <location>
        <begin position="412"/>
        <end position="473"/>
    </location>
</feature>
<dbReference type="InterPro" id="IPR000878">
    <property type="entry name" value="4pyrrol_Mease"/>
</dbReference>
<dbReference type="SUPFAM" id="SSF53790">
    <property type="entry name" value="Tetrapyrrole methylase"/>
    <property type="match status" value="1"/>
</dbReference>
<dbReference type="CDD" id="cd11723">
    <property type="entry name" value="YabN_N_like"/>
    <property type="match status" value="1"/>
</dbReference>
<evidence type="ECO:0000259" key="2">
    <source>
        <dbReference type="Pfam" id="PF03819"/>
    </source>
</evidence>
<proteinExistence type="predicted"/>
<accession>A0ABW4YI87</accession>
<dbReference type="PANTHER" id="PTHR30522">
    <property type="entry name" value="NUCLEOSIDE TRIPHOSPHATE PYROPHOSPHOHYDROLASE"/>
    <property type="match status" value="1"/>
</dbReference>
<evidence type="ECO:0000313" key="3">
    <source>
        <dbReference type="EMBL" id="MFD2115465.1"/>
    </source>
</evidence>
<dbReference type="InterPro" id="IPR048015">
    <property type="entry name" value="NTP-PPase_MazG-like_N"/>
</dbReference>
<dbReference type="InterPro" id="IPR004518">
    <property type="entry name" value="MazG-like_dom"/>
</dbReference>
<dbReference type="InterPro" id="IPR024180">
    <property type="entry name" value="Tetrapyrrole_Mease/MazG_pred"/>
</dbReference>
<keyword evidence="3" id="KW-0378">Hydrolase</keyword>
<dbReference type="EC" id="3.6.1.9" evidence="3"/>
<dbReference type="InterPro" id="IPR014777">
    <property type="entry name" value="4pyrrole_Mease_sub1"/>
</dbReference>
<dbReference type="InterPro" id="IPR048011">
    <property type="entry name" value="NTP-PPase_MazG-like_C"/>
</dbReference>
<dbReference type="PIRSF" id="PIRSF002845">
    <property type="entry name" value="Ttrprl_mtas_MazG"/>
    <property type="match status" value="1"/>
</dbReference>
<feature type="domain" description="NTP pyrophosphohydrolase MazG-like" evidence="2">
    <location>
        <begin position="274"/>
        <end position="347"/>
    </location>
</feature>
<sequence>MMMSLVEEKESKTELVIVGLGSGDVDQLTLGNFRIIQSAQALFLRTKDHPVVALLDNDRISYETFDRLYEKYATFPEVYEAIVVEIMEKLQRKPEGKQHNEPVVYAVPGHPMVAEKTVQMLLERCREANITVTVTGGESFLDQTFTALQIDPIDGFVLLDASDIALSHLQPTLHTIVAQVYDQYTASDVKLALMERYPDDYEVIVCHALGVKGQEQMIKVPLYEMDHLTSYNNLSLIYIPRSDDDKLRNRTLERLHEIVAILRSPEGCPWDREQTHQSIRKNFIEELYEALEAIDNDDPGHMVEEFGDVLLQIMLHSQMEEEQGMFSVYDVVEALNDKLLFRHPHVFGDQAATSSDQALVHWEQMKQKEQQMKGTARQSILDGIPQGLPALTRAYKLQHKAAKVGFDWPTLEPIIEKVQEELQELQLAIYNKQHAEQMEELGDLLFSVINVARFIKIDAEEALSFTNRKFADRFQYIEQQLRIKGKSFEQTDLVEMDQLWTEAKQR</sequence>
<dbReference type="CDD" id="cd11529">
    <property type="entry name" value="NTP-PPase_MazG_Cterm"/>
    <property type="match status" value="1"/>
</dbReference>
<feature type="domain" description="Tetrapyrrole methylase" evidence="1">
    <location>
        <begin position="15"/>
        <end position="225"/>
    </location>
</feature>
<name>A0ABW4YI87_9BACL</name>
<keyword evidence="4" id="KW-1185">Reference proteome</keyword>
<comment type="caution">
    <text evidence="3">The sequence shown here is derived from an EMBL/GenBank/DDBJ whole genome shotgun (WGS) entry which is preliminary data.</text>
</comment>
<dbReference type="Gene3D" id="3.40.1010.10">
    <property type="entry name" value="Cobalt-precorrin-4 Transmethylase, Domain 1"/>
    <property type="match status" value="1"/>
</dbReference>
<gene>
    <name evidence="3" type="primary">mazG</name>
    <name evidence="3" type="ORF">ACFSJH_06945</name>
</gene>
<protein>
    <submittedName>
        <fullName evidence="3">Nucleoside triphosphate pyrophosphohydrolase</fullName>
        <ecNumber evidence="3">3.6.1.9</ecNumber>
    </submittedName>
</protein>
<dbReference type="GO" id="GO:0047429">
    <property type="term" value="F:nucleoside triphosphate diphosphatase activity"/>
    <property type="evidence" value="ECO:0007669"/>
    <property type="project" value="UniProtKB-EC"/>
</dbReference>
<dbReference type="CDD" id="cd11528">
    <property type="entry name" value="NTP-PPase_MazG_Nterm"/>
    <property type="match status" value="1"/>
</dbReference>
<dbReference type="NCBIfam" id="TIGR00444">
    <property type="entry name" value="mazG"/>
    <property type="match status" value="1"/>
</dbReference>
<dbReference type="InterPro" id="IPR011551">
    <property type="entry name" value="NTP_PyrPHydrolase_MazG"/>
</dbReference>
<dbReference type="Pfam" id="PF03819">
    <property type="entry name" value="MazG"/>
    <property type="match status" value="2"/>
</dbReference>
<dbReference type="Gene3D" id="1.10.287.1080">
    <property type="entry name" value="MazG-like"/>
    <property type="match status" value="2"/>
</dbReference>
<dbReference type="Proteomes" id="UP001597362">
    <property type="component" value="Unassembled WGS sequence"/>
</dbReference>
<evidence type="ECO:0000259" key="1">
    <source>
        <dbReference type="Pfam" id="PF00590"/>
    </source>
</evidence>
<evidence type="ECO:0000313" key="4">
    <source>
        <dbReference type="Proteomes" id="UP001597362"/>
    </source>
</evidence>
<dbReference type="EMBL" id="JBHUHO010000019">
    <property type="protein sequence ID" value="MFD2115465.1"/>
    <property type="molecule type" value="Genomic_DNA"/>
</dbReference>
<dbReference type="InterPro" id="IPR035996">
    <property type="entry name" value="4pyrrol_Methylase_sf"/>
</dbReference>
<dbReference type="Pfam" id="PF00590">
    <property type="entry name" value="TP_methylase"/>
    <property type="match status" value="1"/>
</dbReference>